<accession>A0A1G2P5D3</accession>
<evidence type="ECO:0000313" key="1">
    <source>
        <dbReference type="EMBL" id="OHA43565.1"/>
    </source>
</evidence>
<organism evidence="1 2">
    <name type="scientific">Candidatus Taylorbacteria bacterium RIFCSPLOWO2_12_FULL_44_15c</name>
    <dbReference type="NCBI Taxonomy" id="1802333"/>
    <lineage>
        <taxon>Bacteria</taxon>
        <taxon>Candidatus Tayloriibacteriota</taxon>
    </lineage>
</organism>
<comment type="caution">
    <text evidence="1">The sequence shown here is derived from an EMBL/GenBank/DDBJ whole genome shotgun (WGS) entry which is preliminary data.</text>
</comment>
<reference evidence="1 2" key="1">
    <citation type="journal article" date="2016" name="Nat. Commun.">
        <title>Thousands of microbial genomes shed light on interconnected biogeochemical processes in an aquifer system.</title>
        <authorList>
            <person name="Anantharaman K."/>
            <person name="Brown C.T."/>
            <person name="Hug L.A."/>
            <person name="Sharon I."/>
            <person name="Castelle C.J."/>
            <person name="Probst A.J."/>
            <person name="Thomas B.C."/>
            <person name="Singh A."/>
            <person name="Wilkins M.J."/>
            <person name="Karaoz U."/>
            <person name="Brodie E.L."/>
            <person name="Williams K.H."/>
            <person name="Hubbard S.S."/>
            <person name="Banfield J.F."/>
        </authorList>
    </citation>
    <scope>NUCLEOTIDE SEQUENCE [LARGE SCALE GENOMIC DNA]</scope>
</reference>
<dbReference type="EMBL" id="MHSL01000022">
    <property type="protein sequence ID" value="OHA43565.1"/>
    <property type="molecule type" value="Genomic_DNA"/>
</dbReference>
<gene>
    <name evidence="1" type="ORF">A3G03_02710</name>
</gene>
<dbReference type="STRING" id="1802333.A3G03_02710"/>
<evidence type="ECO:0000313" key="2">
    <source>
        <dbReference type="Proteomes" id="UP000176355"/>
    </source>
</evidence>
<proteinExistence type="predicted"/>
<dbReference type="AlphaFoldDB" id="A0A1G2P5D3"/>
<protein>
    <submittedName>
        <fullName evidence="1">Uncharacterized protein</fullName>
    </submittedName>
</protein>
<sequence length="187" mass="21083">MRTLTLRIIGTTPLLLHRVSNHQLRDQIASKVNRGILFEHEALENMSKDEDGRPVVPVSWLWNAIRKGCSRIIVDGGKQLSFFKLQQSLHLPAGLILLQGKSGCPLEWEVYTSVQHLAPGSRKMITVVAPMFKNWVIEVTLVVDDNQPDDFMLQRIFNEAGKSGIGLFHPPKKQFGKFTVSLRSSRA</sequence>
<dbReference type="Proteomes" id="UP000176355">
    <property type="component" value="Unassembled WGS sequence"/>
</dbReference>
<name>A0A1G2P5D3_9BACT</name>